<dbReference type="InterPro" id="IPR003593">
    <property type="entry name" value="AAA+_ATPase"/>
</dbReference>
<dbReference type="InterPro" id="IPR050921">
    <property type="entry name" value="T4SS_GSP_E_ATPase"/>
</dbReference>
<dbReference type="EMBL" id="PEBW01000003">
    <property type="protein sequence ID" value="PTQ52080.1"/>
    <property type="molecule type" value="Genomic_DNA"/>
</dbReference>
<dbReference type="Proteomes" id="UP000244016">
    <property type="component" value="Unassembled WGS sequence"/>
</dbReference>
<comment type="caution">
    <text evidence="3">The sequence shown here is derived from an EMBL/GenBank/DDBJ whole genome shotgun (WGS) entry which is preliminary data.</text>
</comment>
<dbReference type="InterPro" id="IPR001482">
    <property type="entry name" value="T2SS/T4SS_dom"/>
</dbReference>
<dbReference type="GO" id="GO:0005524">
    <property type="term" value="F:ATP binding"/>
    <property type="evidence" value="ECO:0007669"/>
    <property type="project" value="InterPro"/>
</dbReference>
<proteinExistence type="inferred from homology"/>
<feature type="domain" description="Bacterial type II secretion system protein E" evidence="2">
    <location>
        <begin position="193"/>
        <end position="207"/>
    </location>
</feature>
<protein>
    <submittedName>
        <fullName evidence="3">Twitching motility protein PilT</fullName>
    </submittedName>
</protein>
<dbReference type="Gene3D" id="3.30.450.90">
    <property type="match status" value="1"/>
</dbReference>
<dbReference type="InterPro" id="IPR006321">
    <property type="entry name" value="PilT/PilU"/>
</dbReference>
<dbReference type="PROSITE" id="PS00662">
    <property type="entry name" value="T2SP_E"/>
    <property type="match status" value="1"/>
</dbReference>
<dbReference type="SMART" id="SM00382">
    <property type="entry name" value="AAA"/>
    <property type="match status" value="1"/>
</dbReference>
<evidence type="ECO:0000313" key="4">
    <source>
        <dbReference type="Proteomes" id="UP000244016"/>
    </source>
</evidence>
<gene>
    <name evidence="3" type="ORF">BLITH_1047</name>
</gene>
<evidence type="ECO:0000256" key="1">
    <source>
        <dbReference type="ARBA" id="ARBA00006611"/>
    </source>
</evidence>
<evidence type="ECO:0000259" key="2">
    <source>
        <dbReference type="PROSITE" id="PS00662"/>
    </source>
</evidence>
<evidence type="ECO:0000313" key="3">
    <source>
        <dbReference type="EMBL" id="PTQ52080.1"/>
    </source>
</evidence>
<dbReference type="SUPFAM" id="SSF52540">
    <property type="entry name" value="P-loop containing nucleoside triphosphate hydrolases"/>
    <property type="match status" value="1"/>
</dbReference>
<dbReference type="AlphaFoldDB" id="A0A2T5G7C1"/>
<dbReference type="NCBIfam" id="TIGR01420">
    <property type="entry name" value="pilT_fam"/>
    <property type="match status" value="1"/>
</dbReference>
<accession>A0A2T5G7C1</accession>
<dbReference type="PANTHER" id="PTHR30486">
    <property type="entry name" value="TWITCHING MOTILITY PROTEIN PILT"/>
    <property type="match status" value="1"/>
</dbReference>
<dbReference type="Pfam" id="PF00437">
    <property type="entry name" value="T2SSE"/>
    <property type="match status" value="1"/>
</dbReference>
<comment type="similarity">
    <text evidence="1">Belongs to the GSP E family.</text>
</comment>
<organism evidence="3 4">
    <name type="scientific">Brockia lithotrophica</name>
    <dbReference type="NCBI Taxonomy" id="933949"/>
    <lineage>
        <taxon>Bacteria</taxon>
        <taxon>Bacillati</taxon>
        <taxon>Bacillota</taxon>
        <taxon>Bacilli</taxon>
        <taxon>Bacillales</taxon>
        <taxon>Bacillales Family X. Incertae Sedis</taxon>
        <taxon>Brockia</taxon>
    </lineage>
</organism>
<dbReference type="InterPro" id="IPR027417">
    <property type="entry name" value="P-loop_NTPase"/>
</dbReference>
<name>A0A2T5G7C1_9BACL</name>
<dbReference type="CDD" id="cd01131">
    <property type="entry name" value="PilT"/>
    <property type="match status" value="1"/>
</dbReference>
<dbReference type="Gene3D" id="3.40.50.300">
    <property type="entry name" value="P-loop containing nucleotide triphosphate hydrolases"/>
    <property type="match status" value="1"/>
</dbReference>
<dbReference type="GO" id="GO:0016887">
    <property type="term" value="F:ATP hydrolysis activity"/>
    <property type="evidence" value="ECO:0007669"/>
    <property type="project" value="InterPro"/>
</dbReference>
<sequence length="340" mass="37759">MRSFLDLFAEAVGRGATDLHVTAGEPAILRVHGRLERLASVVSAEDLESFLEEVAGERKLEGWRRGEEVDASFAAPGGGRFRLHFYRSLGRTSLAARRLQEEIPELESLGLPARVEEWLAYRDGLVLVTGPTGSGKSTTLAALVERMNRTERRHIVTLEDPVEYVFVEKRSVIHQREFGLDFTDFSKALRATLRQDPDVILVGEMRDLETIRTALTAAETGHLVLATLHTNDAAQTIDRIVDVFPPEQQRQIRVELAATLRSVLSQRLLPRAGGRGLVLVAELLVNTPAVKNLIRQGNTHQIPTLLETGRALGMQSFRQDIEEKLRAGLLDPEVAALYLP</sequence>
<reference evidence="3 4" key="1">
    <citation type="submission" date="2017-08" db="EMBL/GenBank/DDBJ databases">
        <title>Burning lignite coal seam in the remote Altai Mountains harbors a hydrogen-driven thermophilic microbial community.</title>
        <authorList>
            <person name="Kadnikov V.V."/>
            <person name="Mardanov A.V."/>
            <person name="Ivasenko D."/>
            <person name="Beletsky A.V."/>
            <person name="Karnachuk O.V."/>
            <person name="Ravin N.V."/>
        </authorList>
    </citation>
    <scope>NUCLEOTIDE SEQUENCE [LARGE SCALE GENOMIC DNA]</scope>
    <source>
        <strain evidence="3">AL31</strain>
    </source>
</reference>